<evidence type="ECO:0000313" key="8">
    <source>
        <dbReference type="Ensembl" id="ENSPREP00000009607.1"/>
    </source>
</evidence>
<evidence type="ECO:0000256" key="1">
    <source>
        <dbReference type="ARBA" id="ARBA00003699"/>
    </source>
</evidence>
<dbReference type="InterPro" id="IPR012674">
    <property type="entry name" value="Calycin"/>
</dbReference>
<name>A0A3P9NJ77_POERE</name>
<dbReference type="GO" id="GO:0016918">
    <property type="term" value="F:retinal binding"/>
    <property type="evidence" value="ECO:0007669"/>
    <property type="project" value="UniProtKB-KW"/>
</dbReference>
<evidence type="ECO:0000256" key="6">
    <source>
        <dbReference type="ARBA" id="ARBA00030108"/>
    </source>
</evidence>
<reference evidence="9" key="1">
    <citation type="submission" date="2013-11" db="EMBL/GenBank/DDBJ databases">
        <title>The genomic landscape of the Guanapo guppy.</title>
        <authorList>
            <person name="Kuenstner A."/>
            <person name="Dreyer C."/>
        </authorList>
    </citation>
    <scope>NUCLEOTIDE SEQUENCE</scope>
    <source>
        <strain evidence="9">Guanapo</strain>
    </source>
</reference>
<evidence type="ECO:0000259" key="7">
    <source>
        <dbReference type="Pfam" id="PF00061"/>
    </source>
</evidence>
<evidence type="ECO:0000256" key="5">
    <source>
        <dbReference type="ARBA" id="ARBA00023072"/>
    </source>
</evidence>
<dbReference type="InterPro" id="IPR000566">
    <property type="entry name" value="Lipocln_cytosolic_FA-bd_dom"/>
</dbReference>
<dbReference type="AlphaFoldDB" id="A0A3P9NJ77"/>
<sequence length="139" mass="15646">MSIKCKNGWVNIEYDGINYILVESDSYILLAGVPFATRQVANVIKPTVIISTDGDRVVIKTQSTFRVTEVSAKLGEEFDETTPDDRKVKSTFTMEGDQLVHTQKWDGKENKITREVKNGKMVLTVTFQGVQAVRIFEKA</sequence>
<dbReference type="Gene3D" id="2.40.128.20">
    <property type="match status" value="1"/>
</dbReference>
<evidence type="ECO:0000256" key="2">
    <source>
        <dbReference type="ARBA" id="ARBA00008390"/>
    </source>
</evidence>
<dbReference type="Bgee" id="ENSPREG00000006428">
    <property type="expression patterns" value="Expressed in head and 1 other cell type or tissue"/>
</dbReference>
<keyword evidence="5" id="KW-0683">Retinol-binding</keyword>
<dbReference type="Ensembl" id="ENSPRET00000009721.1">
    <property type="protein sequence ID" value="ENSPREP00000009607.1"/>
    <property type="gene ID" value="ENSPREG00000006428.1"/>
</dbReference>
<dbReference type="FunFam" id="2.40.128.20:FF:000001">
    <property type="entry name" value="Fatty acid-binding protein, adipocyte"/>
    <property type="match status" value="1"/>
</dbReference>
<keyword evidence="9" id="KW-1185">Reference proteome</keyword>
<comment type="similarity">
    <text evidence="2">Belongs to the calycin superfamily. Fatty-acid binding protein (FABP) family.</text>
</comment>
<evidence type="ECO:0000256" key="3">
    <source>
        <dbReference type="ARBA" id="ARBA00013592"/>
    </source>
</evidence>
<dbReference type="Pfam" id="PF00061">
    <property type="entry name" value="Lipocalin"/>
    <property type="match status" value="1"/>
</dbReference>
<dbReference type="SUPFAM" id="SSF50814">
    <property type="entry name" value="Lipocalins"/>
    <property type="match status" value="1"/>
</dbReference>
<feature type="domain" description="Lipocalin/cytosolic fatty-acid binding" evidence="7">
    <location>
        <begin position="25"/>
        <end position="138"/>
    </location>
</feature>
<dbReference type="PANTHER" id="PTHR11955">
    <property type="entry name" value="FATTY ACID BINDING PROTEIN"/>
    <property type="match status" value="1"/>
</dbReference>
<accession>A0A3P9NJ77</accession>
<dbReference type="InterPro" id="IPR031259">
    <property type="entry name" value="ILBP"/>
</dbReference>
<organism evidence="8 9">
    <name type="scientific">Poecilia reticulata</name>
    <name type="common">Guppy</name>
    <name type="synonym">Acanthophacelus reticulatus</name>
    <dbReference type="NCBI Taxonomy" id="8081"/>
    <lineage>
        <taxon>Eukaryota</taxon>
        <taxon>Metazoa</taxon>
        <taxon>Chordata</taxon>
        <taxon>Craniata</taxon>
        <taxon>Vertebrata</taxon>
        <taxon>Euteleostomi</taxon>
        <taxon>Actinopterygii</taxon>
        <taxon>Neopterygii</taxon>
        <taxon>Teleostei</taxon>
        <taxon>Neoteleostei</taxon>
        <taxon>Acanthomorphata</taxon>
        <taxon>Ovalentaria</taxon>
        <taxon>Atherinomorphae</taxon>
        <taxon>Cyprinodontiformes</taxon>
        <taxon>Poeciliidae</taxon>
        <taxon>Poeciliinae</taxon>
        <taxon>Poecilia</taxon>
    </lineage>
</organism>
<dbReference type="GeneTree" id="ENSGT00940000156713"/>
<dbReference type="STRING" id="8081.ENSPREP00000009607"/>
<dbReference type="InterPro" id="IPR000463">
    <property type="entry name" value="Fatty_acid-bd"/>
</dbReference>
<keyword evidence="4" id="KW-0845">Vitamin A</keyword>
<evidence type="ECO:0000313" key="9">
    <source>
        <dbReference type="Proteomes" id="UP000242638"/>
    </source>
</evidence>
<comment type="function">
    <text evidence="1">Cytosolic CRABPs may regulate the access of retinoic acid to the nuclear retinoic acid receptors.</text>
</comment>
<reference evidence="8" key="2">
    <citation type="submission" date="2025-08" db="UniProtKB">
        <authorList>
            <consortium name="Ensembl"/>
        </authorList>
    </citation>
    <scope>IDENTIFICATION</scope>
    <source>
        <strain evidence="8">Guanapo</strain>
    </source>
</reference>
<dbReference type="GO" id="GO:0019841">
    <property type="term" value="F:retinol binding"/>
    <property type="evidence" value="ECO:0007669"/>
    <property type="project" value="UniProtKB-KW"/>
</dbReference>
<protein>
    <recommendedName>
        <fullName evidence="3">Cellular retinoic acid-binding protein 1</fullName>
    </recommendedName>
    <alternativeName>
        <fullName evidence="6">Cellular retinoic acid-binding protein I</fullName>
    </alternativeName>
</protein>
<evidence type="ECO:0000256" key="4">
    <source>
        <dbReference type="ARBA" id="ARBA00022893"/>
    </source>
</evidence>
<proteinExistence type="inferred from homology"/>
<dbReference type="PRINTS" id="PR00178">
    <property type="entry name" value="FATTYACIDBP"/>
</dbReference>
<dbReference type="Proteomes" id="UP000242638">
    <property type="component" value="Unassembled WGS sequence"/>
</dbReference>
<reference evidence="8" key="3">
    <citation type="submission" date="2025-09" db="UniProtKB">
        <authorList>
            <consortium name="Ensembl"/>
        </authorList>
    </citation>
    <scope>IDENTIFICATION</scope>
    <source>
        <strain evidence="8">Guanapo</strain>
    </source>
</reference>